<reference evidence="2" key="1">
    <citation type="submission" date="2022-11" db="UniProtKB">
        <authorList>
            <consortium name="WormBaseParasite"/>
        </authorList>
    </citation>
    <scope>IDENTIFICATION</scope>
</reference>
<evidence type="ECO:0000313" key="2">
    <source>
        <dbReference type="WBParaSite" id="ES5_v2.g15288.t1"/>
    </source>
</evidence>
<accession>A0AC34FEK7</accession>
<proteinExistence type="predicted"/>
<dbReference type="WBParaSite" id="ES5_v2.g15288.t1">
    <property type="protein sequence ID" value="ES5_v2.g15288.t1"/>
    <property type="gene ID" value="ES5_v2.g15288"/>
</dbReference>
<dbReference type="Proteomes" id="UP000887579">
    <property type="component" value="Unplaced"/>
</dbReference>
<sequence>MQFVIALILATFVGFAFGVDEIKRLPGVKFNVTFKHYSGYLQVSKTHFLHYWFVESQNDPAKDPLIFWYNGGPGCSSLLGLLTEMGPYEINSNGKTLHENPNSWNKFASVVYIEAPAGTAQENYEGIKQFFKRHPDFRNHSTFITGESYGGVYLPMLTSQILDGQNDYPIKLEGMAIGNGLLSDSLNQDTMLRYMYYHGLVDETSWTEMEQKCCKGCFESCNLANVSAECGSLISQMQNSLGGINFYNIYDICDANSKFNSKQFYAYQKGILPKHLQQNLFKEDTKTEGKACMEDHQITEYLNKPNVRQALNIPKSFPEWTECTDMAYDQPFDHDMTSFFKKIIKAKIPILLYYGDVDMAKIAILLYYGDVDMVCNFMQGQKFVAQLKLPLERHQTAWKVNEKLAGFITLYEGLAFATIRGAGHMAPGWKAPETSLLIKTFVDSY</sequence>
<evidence type="ECO:0000313" key="1">
    <source>
        <dbReference type="Proteomes" id="UP000887579"/>
    </source>
</evidence>
<name>A0AC34FEK7_9BILA</name>
<organism evidence="1 2">
    <name type="scientific">Panagrolaimus sp. ES5</name>
    <dbReference type="NCBI Taxonomy" id="591445"/>
    <lineage>
        <taxon>Eukaryota</taxon>
        <taxon>Metazoa</taxon>
        <taxon>Ecdysozoa</taxon>
        <taxon>Nematoda</taxon>
        <taxon>Chromadorea</taxon>
        <taxon>Rhabditida</taxon>
        <taxon>Tylenchina</taxon>
        <taxon>Panagrolaimomorpha</taxon>
        <taxon>Panagrolaimoidea</taxon>
        <taxon>Panagrolaimidae</taxon>
        <taxon>Panagrolaimus</taxon>
    </lineage>
</organism>
<protein>
    <submittedName>
        <fullName evidence="2">Carboxypeptidase</fullName>
    </submittedName>
</protein>